<organism evidence="3 4">
    <name type="scientific">Zopfia rhizophila CBS 207.26</name>
    <dbReference type="NCBI Taxonomy" id="1314779"/>
    <lineage>
        <taxon>Eukaryota</taxon>
        <taxon>Fungi</taxon>
        <taxon>Dikarya</taxon>
        <taxon>Ascomycota</taxon>
        <taxon>Pezizomycotina</taxon>
        <taxon>Dothideomycetes</taxon>
        <taxon>Dothideomycetes incertae sedis</taxon>
        <taxon>Zopfiaceae</taxon>
        <taxon>Zopfia</taxon>
    </lineage>
</organism>
<dbReference type="PANTHER" id="PTHR24173">
    <property type="entry name" value="ANKYRIN REPEAT CONTAINING"/>
    <property type="match status" value="1"/>
</dbReference>
<keyword evidence="2" id="KW-0040">ANK repeat</keyword>
<name>A0A6A6E433_9PEZI</name>
<dbReference type="OrthoDB" id="21416at2759"/>
<dbReference type="AlphaFoldDB" id="A0A6A6E433"/>
<keyword evidence="1" id="KW-0677">Repeat</keyword>
<sequence>EVNSKDRFGRTPQFQAAKLGYNAVVKLLLERNGIEVNSRDRSRRMPLLLAAELGHEAIVKLLLGY</sequence>
<gene>
    <name evidence="3" type="ORF">K469DRAFT_529929</name>
</gene>
<evidence type="ECO:0000256" key="1">
    <source>
        <dbReference type="ARBA" id="ARBA00022737"/>
    </source>
</evidence>
<evidence type="ECO:0000313" key="4">
    <source>
        <dbReference type="Proteomes" id="UP000800200"/>
    </source>
</evidence>
<keyword evidence="4" id="KW-1185">Reference proteome</keyword>
<dbReference type="InterPro" id="IPR036770">
    <property type="entry name" value="Ankyrin_rpt-contain_sf"/>
</dbReference>
<dbReference type="EMBL" id="ML994636">
    <property type="protein sequence ID" value="KAF2184920.1"/>
    <property type="molecule type" value="Genomic_DNA"/>
</dbReference>
<evidence type="ECO:0000256" key="2">
    <source>
        <dbReference type="ARBA" id="ARBA00023043"/>
    </source>
</evidence>
<proteinExistence type="predicted"/>
<dbReference type="InterPro" id="IPR002110">
    <property type="entry name" value="Ankyrin_rpt"/>
</dbReference>
<reference evidence="3" key="1">
    <citation type="journal article" date="2020" name="Stud. Mycol.">
        <title>101 Dothideomycetes genomes: a test case for predicting lifestyles and emergence of pathogens.</title>
        <authorList>
            <person name="Haridas S."/>
            <person name="Albert R."/>
            <person name="Binder M."/>
            <person name="Bloem J."/>
            <person name="Labutti K."/>
            <person name="Salamov A."/>
            <person name="Andreopoulos B."/>
            <person name="Baker S."/>
            <person name="Barry K."/>
            <person name="Bills G."/>
            <person name="Bluhm B."/>
            <person name="Cannon C."/>
            <person name="Castanera R."/>
            <person name="Culley D."/>
            <person name="Daum C."/>
            <person name="Ezra D."/>
            <person name="Gonzalez J."/>
            <person name="Henrissat B."/>
            <person name="Kuo A."/>
            <person name="Liang C."/>
            <person name="Lipzen A."/>
            <person name="Lutzoni F."/>
            <person name="Magnuson J."/>
            <person name="Mondo S."/>
            <person name="Nolan M."/>
            <person name="Ohm R."/>
            <person name="Pangilinan J."/>
            <person name="Park H.-J."/>
            <person name="Ramirez L."/>
            <person name="Alfaro M."/>
            <person name="Sun H."/>
            <person name="Tritt A."/>
            <person name="Yoshinaga Y."/>
            <person name="Zwiers L.-H."/>
            <person name="Turgeon B."/>
            <person name="Goodwin S."/>
            <person name="Spatafora J."/>
            <person name="Crous P."/>
            <person name="Grigoriev I."/>
        </authorList>
    </citation>
    <scope>NUCLEOTIDE SEQUENCE</scope>
    <source>
        <strain evidence="3">CBS 207.26</strain>
    </source>
</reference>
<feature type="non-terminal residue" evidence="3">
    <location>
        <position position="65"/>
    </location>
</feature>
<accession>A0A6A6E433</accession>
<evidence type="ECO:0000313" key="3">
    <source>
        <dbReference type="EMBL" id="KAF2184920.1"/>
    </source>
</evidence>
<dbReference type="SUPFAM" id="SSF48403">
    <property type="entry name" value="Ankyrin repeat"/>
    <property type="match status" value="1"/>
</dbReference>
<dbReference type="Proteomes" id="UP000800200">
    <property type="component" value="Unassembled WGS sequence"/>
</dbReference>
<feature type="non-terminal residue" evidence="3">
    <location>
        <position position="1"/>
    </location>
</feature>
<protein>
    <submittedName>
        <fullName evidence="3">Uncharacterized protein</fullName>
    </submittedName>
</protein>
<dbReference type="PANTHER" id="PTHR24173:SF74">
    <property type="entry name" value="ANKYRIN REPEAT DOMAIN-CONTAINING PROTEIN 16"/>
    <property type="match status" value="1"/>
</dbReference>
<dbReference type="Gene3D" id="1.25.40.20">
    <property type="entry name" value="Ankyrin repeat-containing domain"/>
    <property type="match status" value="1"/>
</dbReference>
<dbReference type="Pfam" id="PF12796">
    <property type="entry name" value="Ank_2"/>
    <property type="match status" value="1"/>
</dbReference>